<evidence type="ECO:0000256" key="1">
    <source>
        <dbReference type="ARBA" id="ARBA00009451"/>
    </source>
</evidence>
<feature type="region of interest" description="Disordered" evidence="5">
    <location>
        <begin position="78"/>
        <end position="104"/>
    </location>
</feature>
<keyword evidence="2 4" id="KW-0689">Ribosomal protein</keyword>
<sequence>MSLKFMTNKSVKKLILNNTNNSIIFKSSNLNNHLNNNSIIINKSFFSSFSKLNLATPTKTTNENSFFGELTSNIDTTKGKLVPKQENKDVTESESKNVSSSSEGSNEDAIKYVLPENDLKLQKHLNQKPYKTVNSLLSPLKRKLYLENIKKNGFFINNEIIKLQDGSKYKLTLKKEEIEALEPSIYLRSFRIKSSVKKTNIVLRALKNLPLKKAITQLHFMHKKISRELVEMLEKGLEDAKLMNYNPNDIYISESWVCTDGRWQRRVECKGRGRTGIITHRYVNVRFLLKTNQTLKRLEFENNKRETNKKVNCNLTKEKIRGPAAGFYKW</sequence>
<dbReference type="GO" id="GO:0006412">
    <property type="term" value="P:translation"/>
    <property type="evidence" value="ECO:0007669"/>
    <property type="project" value="InterPro"/>
</dbReference>
<proteinExistence type="inferred from homology"/>
<evidence type="ECO:0000256" key="2">
    <source>
        <dbReference type="ARBA" id="ARBA00022980"/>
    </source>
</evidence>
<dbReference type="AlphaFoldDB" id="A0A9W6T563"/>
<gene>
    <name evidence="6" type="ORF">Cboi02_000463800</name>
</gene>
<dbReference type="Proteomes" id="UP001165120">
    <property type="component" value="Unassembled WGS sequence"/>
</dbReference>
<comment type="similarity">
    <text evidence="1 4">Belongs to the universal ribosomal protein uL22 family.</text>
</comment>
<dbReference type="Pfam" id="PF00237">
    <property type="entry name" value="Ribosomal_L22"/>
    <property type="match status" value="1"/>
</dbReference>
<evidence type="ECO:0000313" key="7">
    <source>
        <dbReference type="Proteomes" id="UP001165120"/>
    </source>
</evidence>
<feature type="compositionally biased region" description="Basic and acidic residues" evidence="5">
    <location>
        <begin position="83"/>
        <end position="95"/>
    </location>
</feature>
<reference evidence="6" key="1">
    <citation type="submission" date="2023-04" db="EMBL/GenBank/DDBJ databases">
        <title>Candida boidinii NBRC 10035.</title>
        <authorList>
            <person name="Ichikawa N."/>
            <person name="Sato H."/>
            <person name="Tonouchi N."/>
        </authorList>
    </citation>
    <scope>NUCLEOTIDE SEQUENCE</scope>
    <source>
        <strain evidence="6">NBRC 10035</strain>
    </source>
</reference>
<dbReference type="Gene3D" id="3.90.470.10">
    <property type="entry name" value="Ribosomal protein L22/L17"/>
    <property type="match status" value="1"/>
</dbReference>
<accession>A0A9W6T563</accession>
<dbReference type="EMBL" id="BSXN01001947">
    <property type="protein sequence ID" value="GME75056.1"/>
    <property type="molecule type" value="Genomic_DNA"/>
</dbReference>
<dbReference type="PANTHER" id="PTHR13501">
    <property type="entry name" value="CHLOROPLAST 50S RIBOSOMAL PROTEIN L22-RELATED"/>
    <property type="match status" value="1"/>
</dbReference>
<organism evidence="6 7">
    <name type="scientific">Candida boidinii</name>
    <name type="common">Yeast</name>
    <dbReference type="NCBI Taxonomy" id="5477"/>
    <lineage>
        <taxon>Eukaryota</taxon>
        <taxon>Fungi</taxon>
        <taxon>Dikarya</taxon>
        <taxon>Ascomycota</taxon>
        <taxon>Saccharomycotina</taxon>
        <taxon>Pichiomycetes</taxon>
        <taxon>Pichiales</taxon>
        <taxon>Pichiaceae</taxon>
        <taxon>Ogataea</taxon>
        <taxon>Ogataea/Candida clade</taxon>
    </lineage>
</organism>
<dbReference type="InterPro" id="IPR047867">
    <property type="entry name" value="Ribosomal_uL22_bac/org-type"/>
</dbReference>
<dbReference type="GO" id="GO:0003735">
    <property type="term" value="F:structural constituent of ribosome"/>
    <property type="evidence" value="ECO:0007669"/>
    <property type="project" value="InterPro"/>
</dbReference>
<comment type="caution">
    <text evidence="6">The sequence shown here is derived from an EMBL/GenBank/DDBJ whole genome shotgun (WGS) entry which is preliminary data.</text>
</comment>
<protein>
    <submittedName>
        <fullName evidence="6">Unnamed protein product</fullName>
    </submittedName>
</protein>
<evidence type="ECO:0000313" key="6">
    <source>
        <dbReference type="EMBL" id="GME75056.1"/>
    </source>
</evidence>
<name>A0A9W6T563_CANBO</name>
<evidence type="ECO:0000256" key="3">
    <source>
        <dbReference type="ARBA" id="ARBA00023274"/>
    </source>
</evidence>
<dbReference type="SUPFAM" id="SSF54843">
    <property type="entry name" value="Ribosomal protein L22"/>
    <property type="match status" value="1"/>
</dbReference>
<evidence type="ECO:0000256" key="4">
    <source>
        <dbReference type="RuleBase" id="RU004005"/>
    </source>
</evidence>
<dbReference type="GO" id="GO:0005762">
    <property type="term" value="C:mitochondrial large ribosomal subunit"/>
    <property type="evidence" value="ECO:0007669"/>
    <property type="project" value="TreeGrafter"/>
</dbReference>
<dbReference type="InterPro" id="IPR001063">
    <property type="entry name" value="Ribosomal_uL22"/>
</dbReference>
<dbReference type="InterPro" id="IPR036394">
    <property type="entry name" value="Ribosomal_uL22_sf"/>
</dbReference>
<evidence type="ECO:0000256" key="5">
    <source>
        <dbReference type="SAM" id="MobiDB-lite"/>
    </source>
</evidence>
<keyword evidence="7" id="KW-1185">Reference proteome</keyword>
<keyword evidence="3 4" id="KW-0687">Ribonucleoprotein</keyword>
<dbReference type="PANTHER" id="PTHR13501:SF8">
    <property type="entry name" value="LARGE RIBOSOMAL SUBUNIT PROTEIN UL22M"/>
    <property type="match status" value="1"/>
</dbReference>